<accession>A0AAE0S3B6</accession>
<keyword evidence="1" id="KW-1015">Disulfide bond</keyword>
<feature type="domain" description="C-type lectin" evidence="3">
    <location>
        <begin position="112"/>
        <end position="236"/>
    </location>
</feature>
<feature type="chain" id="PRO_5041946036" description="C-type lectin domain-containing protein" evidence="2">
    <location>
        <begin position="20"/>
        <end position="240"/>
    </location>
</feature>
<evidence type="ECO:0000313" key="5">
    <source>
        <dbReference type="Proteomes" id="UP001195483"/>
    </source>
</evidence>
<dbReference type="AlphaFoldDB" id="A0AAE0S3B6"/>
<sequence>MQSWRILQVLLLKVLIGLGEIASQKFSRDGDLQSYTHVTPLWSRNCRSKLNCATMCKQDNSCVSFLHDSQSNSCIGSSRRHIGPPADGITDRNWSLYTSEFYSCPNGYFLYKKKFCYRYEFRNCTDWFSANNQCQTEGGTLLRVYESTDFDYFRILAYYNEVPGGCTDLWYGANDIAAEGTFVFVTGEVMIINKPPWDLSQPDAHYLSQDCVEMRAGSFYKLADSECSESHGFVCQIDFN</sequence>
<keyword evidence="5" id="KW-1185">Reference proteome</keyword>
<reference evidence="4" key="2">
    <citation type="journal article" date="2021" name="Genome Biol. Evol.">
        <title>Developing a high-quality reference genome for a parasitic bivalve with doubly uniparental inheritance (Bivalvia: Unionida).</title>
        <authorList>
            <person name="Smith C.H."/>
        </authorList>
    </citation>
    <scope>NUCLEOTIDE SEQUENCE</scope>
    <source>
        <strain evidence="4">CHS0354</strain>
        <tissue evidence="4">Mantle</tissue>
    </source>
</reference>
<dbReference type="InterPro" id="IPR001304">
    <property type="entry name" value="C-type_lectin-like"/>
</dbReference>
<dbReference type="SUPFAM" id="SSF56436">
    <property type="entry name" value="C-type lectin-like"/>
    <property type="match status" value="1"/>
</dbReference>
<reference evidence="4" key="1">
    <citation type="journal article" date="2021" name="Genome Biol. Evol.">
        <title>A High-Quality Reference Genome for a Parasitic Bivalve with Doubly Uniparental Inheritance (Bivalvia: Unionida).</title>
        <authorList>
            <person name="Smith C.H."/>
        </authorList>
    </citation>
    <scope>NUCLEOTIDE SEQUENCE</scope>
    <source>
        <strain evidence="4">CHS0354</strain>
    </source>
</reference>
<keyword evidence="2" id="KW-0732">Signal</keyword>
<evidence type="ECO:0000313" key="4">
    <source>
        <dbReference type="EMBL" id="KAK3584647.1"/>
    </source>
</evidence>
<dbReference type="Proteomes" id="UP001195483">
    <property type="component" value="Unassembled WGS sequence"/>
</dbReference>
<dbReference type="InterPro" id="IPR016187">
    <property type="entry name" value="CTDL_fold"/>
</dbReference>
<organism evidence="4 5">
    <name type="scientific">Potamilus streckersoni</name>
    <dbReference type="NCBI Taxonomy" id="2493646"/>
    <lineage>
        <taxon>Eukaryota</taxon>
        <taxon>Metazoa</taxon>
        <taxon>Spiralia</taxon>
        <taxon>Lophotrochozoa</taxon>
        <taxon>Mollusca</taxon>
        <taxon>Bivalvia</taxon>
        <taxon>Autobranchia</taxon>
        <taxon>Heteroconchia</taxon>
        <taxon>Palaeoheterodonta</taxon>
        <taxon>Unionida</taxon>
        <taxon>Unionoidea</taxon>
        <taxon>Unionidae</taxon>
        <taxon>Ambleminae</taxon>
        <taxon>Lampsilini</taxon>
        <taxon>Potamilus</taxon>
    </lineage>
</organism>
<proteinExistence type="predicted"/>
<protein>
    <recommendedName>
        <fullName evidence="3">C-type lectin domain-containing protein</fullName>
    </recommendedName>
</protein>
<dbReference type="InterPro" id="IPR016186">
    <property type="entry name" value="C-type_lectin-like/link_sf"/>
</dbReference>
<comment type="caution">
    <text evidence="4">The sequence shown here is derived from an EMBL/GenBank/DDBJ whole genome shotgun (WGS) entry which is preliminary data.</text>
</comment>
<dbReference type="PROSITE" id="PS50041">
    <property type="entry name" value="C_TYPE_LECTIN_2"/>
    <property type="match status" value="1"/>
</dbReference>
<name>A0AAE0S3B6_9BIVA</name>
<dbReference type="Gene3D" id="3.10.100.10">
    <property type="entry name" value="Mannose-Binding Protein A, subunit A"/>
    <property type="match status" value="1"/>
</dbReference>
<feature type="signal peptide" evidence="2">
    <location>
        <begin position="1"/>
        <end position="19"/>
    </location>
</feature>
<dbReference type="Pfam" id="PF00059">
    <property type="entry name" value="Lectin_C"/>
    <property type="match status" value="1"/>
</dbReference>
<evidence type="ECO:0000256" key="2">
    <source>
        <dbReference type="SAM" id="SignalP"/>
    </source>
</evidence>
<dbReference type="InterPro" id="IPR050801">
    <property type="entry name" value="Ca-Dep_Lectins_ImmuneDev"/>
</dbReference>
<dbReference type="CDD" id="cd00037">
    <property type="entry name" value="CLECT"/>
    <property type="match status" value="1"/>
</dbReference>
<dbReference type="InterPro" id="IPR018378">
    <property type="entry name" value="C-type_lectin_CS"/>
</dbReference>
<dbReference type="EMBL" id="JAEAOA010000307">
    <property type="protein sequence ID" value="KAK3584647.1"/>
    <property type="molecule type" value="Genomic_DNA"/>
</dbReference>
<dbReference type="PROSITE" id="PS00615">
    <property type="entry name" value="C_TYPE_LECTIN_1"/>
    <property type="match status" value="1"/>
</dbReference>
<dbReference type="PANTHER" id="PTHR22801:SF63">
    <property type="entry name" value="C-TYPE LECTIN DOMAIN-CONTAINING PROTEIN"/>
    <property type="match status" value="1"/>
</dbReference>
<dbReference type="SUPFAM" id="SSF57414">
    <property type="entry name" value="Hairpin loop containing domain-like"/>
    <property type="match status" value="1"/>
</dbReference>
<evidence type="ECO:0000259" key="3">
    <source>
        <dbReference type="PROSITE" id="PS50041"/>
    </source>
</evidence>
<dbReference type="SMART" id="SM00034">
    <property type="entry name" value="CLECT"/>
    <property type="match status" value="1"/>
</dbReference>
<evidence type="ECO:0000256" key="1">
    <source>
        <dbReference type="ARBA" id="ARBA00023157"/>
    </source>
</evidence>
<dbReference type="PANTHER" id="PTHR22801">
    <property type="entry name" value="LITHOSTATHINE"/>
    <property type="match status" value="1"/>
</dbReference>
<reference evidence="4" key="3">
    <citation type="submission" date="2023-05" db="EMBL/GenBank/DDBJ databases">
        <authorList>
            <person name="Smith C.H."/>
        </authorList>
    </citation>
    <scope>NUCLEOTIDE SEQUENCE</scope>
    <source>
        <strain evidence="4">CHS0354</strain>
        <tissue evidence="4">Mantle</tissue>
    </source>
</reference>
<gene>
    <name evidence="4" type="ORF">CHS0354_003934</name>
</gene>